<dbReference type="Proteomes" id="UP000321525">
    <property type="component" value="Unassembled WGS sequence"/>
</dbReference>
<feature type="domain" description="Helicase ATP-binding" evidence="5">
    <location>
        <begin position="16"/>
        <end position="180"/>
    </location>
</feature>
<dbReference type="SMART" id="SM00490">
    <property type="entry name" value="HELICc"/>
    <property type="match status" value="1"/>
</dbReference>
<evidence type="ECO:0000259" key="5">
    <source>
        <dbReference type="PROSITE" id="PS51192"/>
    </source>
</evidence>
<dbReference type="InterPro" id="IPR049614">
    <property type="entry name" value="HrpB_DEXH"/>
</dbReference>
<feature type="domain" description="Helicase C-terminal" evidence="6">
    <location>
        <begin position="199"/>
        <end position="371"/>
    </location>
</feature>
<dbReference type="InterPro" id="IPR014001">
    <property type="entry name" value="Helicase_ATP-bd"/>
</dbReference>
<dbReference type="InterPro" id="IPR011545">
    <property type="entry name" value="DEAD/DEAH_box_helicase_dom"/>
</dbReference>
<dbReference type="InterPro" id="IPR007502">
    <property type="entry name" value="Helicase-assoc_dom"/>
</dbReference>
<keyword evidence="4" id="KW-0067">ATP-binding</keyword>
<dbReference type="EMBL" id="VOLQ01000007">
    <property type="protein sequence ID" value="TWX69416.1"/>
    <property type="molecule type" value="Genomic_DNA"/>
</dbReference>
<dbReference type="PIRSF" id="PIRSF005496">
    <property type="entry name" value="ATP_hel_hrpB"/>
    <property type="match status" value="1"/>
</dbReference>
<dbReference type="PROSITE" id="PS51194">
    <property type="entry name" value="HELICASE_CTER"/>
    <property type="match status" value="1"/>
</dbReference>
<reference evidence="8 10" key="1">
    <citation type="submission" date="2019-07" db="EMBL/GenBank/DDBJ databases">
        <title>Genomes of sea-ice associated Colwellia species.</title>
        <authorList>
            <person name="Bowman J.P."/>
        </authorList>
    </citation>
    <scope>NUCLEOTIDE SEQUENCE [LARGE SCALE GENOMIC DNA]</scope>
    <source>
        <strain evidence="7 9">ACAM 607</strain>
        <strain evidence="8 10">IC036</strain>
    </source>
</reference>
<dbReference type="SUPFAM" id="SSF52540">
    <property type="entry name" value="P-loop containing nucleoside triphosphate hydrolases"/>
    <property type="match status" value="1"/>
</dbReference>
<gene>
    <name evidence="8" type="primary">hrpB</name>
    <name evidence="7" type="ORF">ESZ26_09645</name>
    <name evidence="8" type="ORF">ESZ27_05645</name>
</gene>
<evidence type="ECO:0000313" key="8">
    <source>
        <dbReference type="EMBL" id="TWX69416.1"/>
    </source>
</evidence>
<dbReference type="CDD" id="cd17990">
    <property type="entry name" value="DEXHc_HrpB"/>
    <property type="match status" value="1"/>
</dbReference>
<evidence type="ECO:0000313" key="10">
    <source>
        <dbReference type="Proteomes" id="UP000321917"/>
    </source>
</evidence>
<keyword evidence="3 8" id="KW-0347">Helicase</keyword>
<dbReference type="RefSeq" id="WP_146796955.1">
    <property type="nucleotide sequence ID" value="NZ_VOLP01000002.1"/>
</dbReference>
<keyword evidence="1" id="KW-0547">Nucleotide-binding</keyword>
<protein>
    <submittedName>
        <fullName evidence="8">ATP-dependent helicase HrpB</fullName>
    </submittedName>
</protein>
<evidence type="ECO:0000313" key="9">
    <source>
        <dbReference type="Proteomes" id="UP000321525"/>
    </source>
</evidence>
<dbReference type="PANTHER" id="PTHR43519">
    <property type="entry name" value="ATP-DEPENDENT RNA HELICASE HRPB"/>
    <property type="match status" value="1"/>
</dbReference>
<dbReference type="InterPro" id="IPR013689">
    <property type="entry name" value="RNA_helicase_ATP-dep_HrpB_C"/>
</dbReference>
<evidence type="ECO:0000256" key="1">
    <source>
        <dbReference type="ARBA" id="ARBA00022741"/>
    </source>
</evidence>
<dbReference type="Pfam" id="PF00270">
    <property type="entry name" value="DEAD"/>
    <property type="match status" value="1"/>
</dbReference>
<dbReference type="NCBIfam" id="TIGR01970">
    <property type="entry name" value="DEAH_box_HrpB"/>
    <property type="match status" value="1"/>
</dbReference>
<accession>A0A5C6QJQ4</accession>
<dbReference type="Gene3D" id="3.40.50.300">
    <property type="entry name" value="P-loop containing nucleotide triphosphate hydrolases"/>
    <property type="match status" value="2"/>
</dbReference>
<dbReference type="GO" id="GO:0004386">
    <property type="term" value="F:helicase activity"/>
    <property type="evidence" value="ECO:0007669"/>
    <property type="project" value="UniProtKB-KW"/>
</dbReference>
<dbReference type="PANTHER" id="PTHR43519:SF1">
    <property type="entry name" value="ATP-DEPENDENT RNA HELICASE HRPB"/>
    <property type="match status" value="1"/>
</dbReference>
<evidence type="ECO:0000256" key="2">
    <source>
        <dbReference type="ARBA" id="ARBA00022801"/>
    </source>
</evidence>
<dbReference type="PROSITE" id="PS51192">
    <property type="entry name" value="HELICASE_ATP_BIND_1"/>
    <property type="match status" value="1"/>
</dbReference>
<dbReference type="GO" id="GO:0005524">
    <property type="term" value="F:ATP binding"/>
    <property type="evidence" value="ECO:0007669"/>
    <property type="project" value="UniProtKB-KW"/>
</dbReference>
<evidence type="ECO:0000313" key="7">
    <source>
        <dbReference type="EMBL" id="TWX59689.1"/>
    </source>
</evidence>
<comment type="caution">
    <text evidence="8">The sequence shown here is derived from an EMBL/GenBank/DDBJ whole genome shotgun (WGS) entry which is preliminary data.</text>
</comment>
<dbReference type="Proteomes" id="UP000321917">
    <property type="component" value="Unassembled WGS sequence"/>
</dbReference>
<dbReference type="Pfam" id="PF00271">
    <property type="entry name" value="Helicase_C"/>
    <property type="match status" value="1"/>
</dbReference>
<dbReference type="EMBL" id="VOLR01000011">
    <property type="protein sequence ID" value="TWX59689.1"/>
    <property type="molecule type" value="Genomic_DNA"/>
</dbReference>
<dbReference type="SMART" id="SM00847">
    <property type="entry name" value="HA2"/>
    <property type="match status" value="1"/>
</dbReference>
<dbReference type="GO" id="GO:0016787">
    <property type="term" value="F:hydrolase activity"/>
    <property type="evidence" value="ECO:0007669"/>
    <property type="project" value="UniProtKB-KW"/>
</dbReference>
<dbReference type="InterPro" id="IPR010225">
    <property type="entry name" value="HrpB"/>
</dbReference>
<evidence type="ECO:0000256" key="4">
    <source>
        <dbReference type="ARBA" id="ARBA00022840"/>
    </source>
</evidence>
<dbReference type="Pfam" id="PF08482">
    <property type="entry name" value="HrpB_C"/>
    <property type="match status" value="1"/>
</dbReference>
<dbReference type="OrthoDB" id="9805617at2"/>
<dbReference type="SMART" id="SM00487">
    <property type="entry name" value="DEXDc"/>
    <property type="match status" value="1"/>
</dbReference>
<sequence>MSVSPLPIENIKAEFLDALTQHQTLVLSAPPGAGKSTGLPLWLLALGQFKDKKIYLLQPRRLAAKTVACFLAKQIGEPIGETVGYRLKNESRVSENTRLEVITEGIFTQIIQHDPELAKCALVIFDEFHERSLHADLAFALARDTQLGLRDDLKILLMSATLATAELLKQLPDAVSLASEGRSFPIDVSYSPVKNSRLWREHAVSICKNALSSHQGSILVFLPGIADIRFLAEKLVELLPKHFLLCPLYGNLTLAEQQQAISPTEQGLHKIVLATNIAETSLTIEGIDLVIDSGLEKVAIYDRQTLTNQLQQRNISKASAIQRMGRAGRMVAGKCIRLYSVEDFQRRNEQSTSEIQQADLLPMVIEVARWGVKQFNELPLIELPAKLLETQAWHELQKLQILDDKRNLTPLGKNVAGFACHPRFAKMIVRAAALEKKHQCLGLTNLAALLASLLEDRDIFRGERAFTDCDLRHRLSELIQHSTSKKYQSFFLQTKKHLQKINKVSLTNLLRLPLELTGLLLALAYPERIAKQRAQYGHFLAENGKGLIINEQDALASEDYIVAANLAEYQQKLQVRLAAPVDIEQLIGWEIIAKKQIKQLNYDSKTQRISAKQQMVFGAIVLSEQPSNEQISDEALATLWQQQIERYGLSYLHWREGDQKLLSRWRWINQTQSQLNFPNVEESALLQDLALWLVPFIGAIKNKNQLDKVNLSSALLSLLDYNQQKTLARIAPEHFVGPTGRRCPIRYSVEQAPIVSMPMQELYGVSVTPKVGDDQHNSDVSLIIELLSPAKRPIQVTQDLIAFWQGSYKEVQKEMKAKYPKHFWPDDPANAKATNRVKKYM</sequence>
<keyword evidence="9" id="KW-1185">Reference proteome</keyword>
<dbReference type="CDD" id="cd18791">
    <property type="entry name" value="SF2_C_RHA"/>
    <property type="match status" value="1"/>
</dbReference>
<name>A0A5C6QJQ4_9GAMM</name>
<dbReference type="AlphaFoldDB" id="A0A5C6QJQ4"/>
<keyword evidence="2" id="KW-0378">Hydrolase</keyword>
<evidence type="ECO:0000256" key="3">
    <source>
        <dbReference type="ARBA" id="ARBA00022806"/>
    </source>
</evidence>
<dbReference type="InterPro" id="IPR001650">
    <property type="entry name" value="Helicase_C-like"/>
</dbReference>
<dbReference type="InterPro" id="IPR027417">
    <property type="entry name" value="P-loop_NTPase"/>
</dbReference>
<dbReference type="FunFam" id="3.40.50.300:FF:002125">
    <property type="entry name" value="ATP-dependent helicase HrpB"/>
    <property type="match status" value="1"/>
</dbReference>
<organism evidence="8 10">
    <name type="scientific">Colwellia hornerae</name>
    <dbReference type="NCBI Taxonomy" id="89402"/>
    <lineage>
        <taxon>Bacteria</taxon>
        <taxon>Pseudomonadati</taxon>
        <taxon>Pseudomonadota</taxon>
        <taxon>Gammaproteobacteria</taxon>
        <taxon>Alteromonadales</taxon>
        <taxon>Colwelliaceae</taxon>
        <taxon>Colwellia</taxon>
    </lineage>
</organism>
<proteinExistence type="predicted"/>
<dbReference type="Gene3D" id="1.20.120.1080">
    <property type="match status" value="1"/>
</dbReference>
<evidence type="ECO:0000259" key="6">
    <source>
        <dbReference type="PROSITE" id="PS51194"/>
    </source>
</evidence>
<dbReference type="GO" id="GO:0003676">
    <property type="term" value="F:nucleic acid binding"/>
    <property type="evidence" value="ECO:0007669"/>
    <property type="project" value="InterPro"/>
</dbReference>